<dbReference type="PANTHER" id="PTHR30328:SF54">
    <property type="entry name" value="HTH-TYPE TRANSCRIPTIONAL REPRESSOR SCO4008"/>
    <property type="match status" value="1"/>
</dbReference>
<protein>
    <submittedName>
        <fullName evidence="4">TetR/AcrR family transcriptional regulator</fullName>
    </submittedName>
</protein>
<evidence type="ECO:0000313" key="4">
    <source>
        <dbReference type="EMBL" id="MCP9612989.1"/>
    </source>
</evidence>
<dbReference type="SUPFAM" id="SSF46689">
    <property type="entry name" value="Homeodomain-like"/>
    <property type="match status" value="1"/>
</dbReference>
<reference evidence="4 5" key="1">
    <citation type="submission" date="2022-07" db="EMBL/GenBank/DDBJ databases">
        <title>Fecal culturing of patients with breast cancer.</title>
        <authorList>
            <person name="Teng N.M.Y."/>
            <person name="Kiu R."/>
            <person name="Evans R."/>
            <person name="Baker D.J."/>
            <person name="Zenner C."/>
            <person name="Robinson S.D."/>
            <person name="Hall L.J."/>
        </authorList>
    </citation>
    <scope>NUCLEOTIDE SEQUENCE [LARGE SCALE GENOMIC DNA]</scope>
    <source>
        <strain evidence="4 5">LH1063</strain>
    </source>
</reference>
<feature type="DNA-binding region" description="H-T-H motif" evidence="2">
    <location>
        <begin position="32"/>
        <end position="51"/>
    </location>
</feature>
<comment type="caution">
    <text evidence="4">The sequence shown here is derived from an EMBL/GenBank/DDBJ whole genome shotgun (WGS) entry which is preliminary data.</text>
</comment>
<evidence type="ECO:0000256" key="2">
    <source>
        <dbReference type="PROSITE-ProRule" id="PRU00335"/>
    </source>
</evidence>
<gene>
    <name evidence="4" type="ORF">NMU02_12900</name>
</gene>
<keyword evidence="5" id="KW-1185">Reference proteome</keyword>
<dbReference type="EMBL" id="JANDHW010000018">
    <property type="protein sequence ID" value="MCP9612989.1"/>
    <property type="molecule type" value="Genomic_DNA"/>
</dbReference>
<feature type="domain" description="HTH tetR-type" evidence="3">
    <location>
        <begin position="9"/>
        <end position="69"/>
    </location>
</feature>
<accession>A0ABT1MKQ9</accession>
<dbReference type="InterPro" id="IPR001647">
    <property type="entry name" value="HTH_TetR"/>
</dbReference>
<dbReference type="Pfam" id="PF00440">
    <property type="entry name" value="TetR_N"/>
    <property type="match status" value="1"/>
</dbReference>
<dbReference type="RefSeq" id="WP_255028374.1">
    <property type="nucleotide sequence ID" value="NZ_JANDHW010000018.1"/>
</dbReference>
<sequence>MKTKEKEDKNTEQAILEAAEKEFLEKGYVLSKTTDIARAAGVTHAMLHYYFRTKDNLFNKVFIKKTEVAASSFGNILDQDLPFTEKMSKFIESHFDFIAANPRLPFFILNELLSNPERLKEFKKIFTPLIASVIVKMDNLIHQEVSAGNIRPVSGYNILLDIVTLNASLFILKPILQDNVFEKYREKTQDFLIQRKKEHVQLILDHLKL</sequence>
<evidence type="ECO:0000313" key="5">
    <source>
        <dbReference type="Proteomes" id="UP001205603"/>
    </source>
</evidence>
<organism evidence="4 5">
    <name type="scientific">Coprobacter tertius</name>
    <dbReference type="NCBI Taxonomy" id="2944915"/>
    <lineage>
        <taxon>Bacteria</taxon>
        <taxon>Pseudomonadati</taxon>
        <taxon>Bacteroidota</taxon>
        <taxon>Bacteroidia</taxon>
        <taxon>Bacteroidales</taxon>
        <taxon>Barnesiellaceae</taxon>
        <taxon>Coprobacter</taxon>
    </lineage>
</organism>
<dbReference type="InterPro" id="IPR036271">
    <property type="entry name" value="Tet_transcr_reg_TetR-rel_C_sf"/>
</dbReference>
<dbReference type="SUPFAM" id="SSF48498">
    <property type="entry name" value="Tetracyclin repressor-like, C-terminal domain"/>
    <property type="match status" value="1"/>
</dbReference>
<proteinExistence type="predicted"/>
<dbReference type="Gene3D" id="1.10.357.10">
    <property type="entry name" value="Tetracycline Repressor, domain 2"/>
    <property type="match status" value="1"/>
</dbReference>
<dbReference type="PRINTS" id="PR00455">
    <property type="entry name" value="HTHTETR"/>
</dbReference>
<dbReference type="InterPro" id="IPR050109">
    <property type="entry name" value="HTH-type_TetR-like_transc_reg"/>
</dbReference>
<dbReference type="PROSITE" id="PS50977">
    <property type="entry name" value="HTH_TETR_2"/>
    <property type="match status" value="1"/>
</dbReference>
<dbReference type="PANTHER" id="PTHR30328">
    <property type="entry name" value="TRANSCRIPTIONAL REPRESSOR"/>
    <property type="match status" value="1"/>
</dbReference>
<evidence type="ECO:0000259" key="3">
    <source>
        <dbReference type="PROSITE" id="PS50977"/>
    </source>
</evidence>
<name>A0ABT1MKQ9_9BACT</name>
<evidence type="ECO:0000256" key="1">
    <source>
        <dbReference type="ARBA" id="ARBA00023125"/>
    </source>
</evidence>
<dbReference type="InterPro" id="IPR009057">
    <property type="entry name" value="Homeodomain-like_sf"/>
</dbReference>
<keyword evidence="1 2" id="KW-0238">DNA-binding</keyword>
<dbReference type="Proteomes" id="UP001205603">
    <property type="component" value="Unassembled WGS sequence"/>
</dbReference>